<keyword evidence="8" id="KW-1185">Reference proteome</keyword>
<accession>A0ABU3E5H6</accession>
<evidence type="ECO:0000256" key="1">
    <source>
        <dbReference type="ARBA" id="ARBA00010945"/>
    </source>
</evidence>
<dbReference type="EMBL" id="JAVRHM010000021">
    <property type="protein sequence ID" value="MDT0691256.1"/>
    <property type="molecule type" value="Genomic_DNA"/>
</dbReference>
<evidence type="ECO:0000313" key="8">
    <source>
        <dbReference type="Proteomes" id="UP001261624"/>
    </source>
</evidence>
<dbReference type="InterPro" id="IPR017961">
    <property type="entry name" value="DNA_pol_Y-fam_little_finger"/>
</dbReference>
<keyword evidence="3" id="KW-0741">SOS mutagenesis</keyword>
<dbReference type="InterPro" id="IPR050116">
    <property type="entry name" value="DNA_polymerase-Y"/>
</dbReference>
<dbReference type="InterPro" id="IPR025188">
    <property type="entry name" value="DUF4113"/>
</dbReference>
<evidence type="ECO:0000259" key="6">
    <source>
        <dbReference type="PROSITE" id="PS50173"/>
    </source>
</evidence>
<feature type="domain" description="UmuC" evidence="6">
    <location>
        <begin position="2"/>
        <end position="188"/>
    </location>
</feature>
<sequence length="428" mass="48742">MFALVDCNNFYASCERVFNPALNGKPVVVLSNNDGCVIARSNEAKALGIPMGAPSFEYEILFVKYKVNVFSSNYALYGDMSTRVMNILSTYSPDIEIYSIDEAFLKLEGFEQHYNLEVYSKEIIQNVTRSTGIPISIGIAPTKSLAKVANKIAKKFSLRTGGTYVIDSEDKIKKGLLWTKIGDVWGIGRQHEKRLQKIKVHNAWEFTQLPNQWVQKEMSIVGLRLKRDLSGERILDLEDAAIKKNIAVTRSFEKMYSSFEDIRERVATYAGKAAEKLRRQNSCCSMIYVFLHTNGFREDLPQYRANIAVHIPNPTNSSIELIKAAITGLEKIFKKGFQYKKAGIMVMNLTPASQRQLSLFTAENPKHQTLMKTIDRLNIRENQKVKFAGQDLDRTWKMKQEKLSKRYTSCLNEVIIINCSDSFGDRTF</sequence>
<dbReference type="InterPro" id="IPR043128">
    <property type="entry name" value="Rev_trsase/Diguanyl_cyclase"/>
</dbReference>
<dbReference type="PANTHER" id="PTHR11076">
    <property type="entry name" value="DNA REPAIR POLYMERASE UMUC / TRANSFERASE FAMILY MEMBER"/>
    <property type="match status" value="1"/>
</dbReference>
<dbReference type="Pfam" id="PF00817">
    <property type="entry name" value="IMS"/>
    <property type="match status" value="1"/>
</dbReference>
<dbReference type="Proteomes" id="UP001261624">
    <property type="component" value="Unassembled WGS sequence"/>
</dbReference>
<protein>
    <submittedName>
        <fullName evidence="7">Y-family DNA polymerase</fullName>
    </submittedName>
</protein>
<gene>
    <name evidence="7" type="ORF">RM549_15780</name>
</gene>
<keyword evidence="4" id="KW-0234">DNA repair</keyword>
<dbReference type="Gene3D" id="3.40.1170.60">
    <property type="match status" value="1"/>
</dbReference>
<organism evidence="7 8">
    <name type="scientific">Autumnicola patrickiae</name>
    <dbReference type="NCBI Taxonomy" id="3075591"/>
    <lineage>
        <taxon>Bacteria</taxon>
        <taxon>Pseudomonadati</taxon>
        <taxon>Bacteroidota</taxon>
        <taxon>Flavobacteriia</taxon>
        <taxon>Flavobacteriales</taxon>
        <taxon>Flavobacteriaceae</taxon>
        <taxon>Autumnicola</taxon>
    </lineage>
</organism>
<evidence type="ECO:0000256" key="5">
    <source>
        <dbReference type="ARBA" id="ARBA00023236"/>
    </source>
</evidence>
<evidence type="ECO:0000256" key="4">
    <source>
        <dbReference type="ARBA" id="ARBA00023204"/>
    </source>
</evidence>
<comment type="similarity">
    <text evidence="1">Belongs to the DNA polymerase type-Y family.</text>
</comment>
<comment type="caution">
    <text evidence="7">The sequence shown here is derived from an EMBL/GenBank/DDBJ whole genome shotgun (WGS) entry which is preliminary data.</text>
</comment>
<dbReference type="SUPFAM" id="SSF56672">
    <property type="entry name" value="DNA/RNA polymerases"/>
    <property type="match status" value="1"/>
</dbReference>
<name>A0ABU3E5H6_9FLAO</name>
<dbReference type="RefSeq" id="WP_311686574.1">
    <property type="nucleotide sequence ID" value="NZ_JAVRHM010000021.1"/>
</dbReference>
<keyword evidence="5" id="KW-0742">SOS response</keyword>
<dbReference type="CDD" id="cd01700">
    <property type="entry name" value="PolY_Pol_V_umuC"/>
    <property type="match status" value="1"/>
</dbReference>
<proteinExistence type="inferred from homology"/>
<dbReference type="PROSITE" id="PS50173">
    <property type="entry name" value="UMUC"/>
    <property type="match status" value="1"/>
</dbReference>
<keyword evidence="2" id="KW-0227">DNA damage</keyword>
<evidence type="ECO:0000256" key="2">
    <source>
        <dbReference type="ARBA" id="ARBA00022763"/>
    </source>
</evidence>
<dbReference type="PANTHER" id="PTHR11076:SF34">
    <property type="entry name" value="PROTEIN UMUC"/>
    <property type="match status" value="1"/>
</dbReference>
<dbReference type="InterPro" id="IPR001126">
    <property type="entry name" value="UmuC"/>
</dbReference>
<evidence type="ECO:0000256" key="3">
    <source>
        <dbReference type="ARBA" id="ARBA00023199"/>
    </source>
</evidence>
<evidence type="ECO:0000313" key="7">
    <source>
        <dbReference type="EMBL" id="MDT0691256.1"/>
    </source>
</evidence>
<dbReference type="InterPro" id="IPR043502">
    <property type="entry name" value="DNA/RNA_pol_sf"/>
</dbReference>
<dbReference type="Pfam" id="PF13438">
    <property type="entry name" value="DUF4113"/>
    <property type="match status" value="1"/>
</dbReference>
<dbReference type="Gene3D" id="3.30.70.270">
    <property type="match status" value="1"/>
</dbReference>
<reference evidence="7 8" key="1">
    <citation type="submission" date="2023-09" db="EMBL/GenBank/DDBJ databases">
        <authorList>
            <person name="Rey-Velasco X."/>
        </authorList>
    </citation>
    <scope>NUCLEOTIDE SEQUENCE [LARGE SCALE GENOMIC DNA]</scope>
    <source>
        <strain evidence="7 8">F188</strain>
    </source>
</reference>
<dbReference type="Pfam" id="PF11799">
    <property type="entry name" value="IMS_C"/>
    <property type="match status" value="1"/>
</dbReference>